<dbReference type="GO" id="GO:0004500">
    <property type="term" value="F:dopamine beta-monooxygenase activity"/>
    <property type="evidence" value="ECO:0007669"/>
    <property type="project" value="InterPro"/>
</dbReference>
<dbReference type="EMBL" id="JAGTTL010000003">
    <property type="protein sequence ID" value="KAK6325603.1"/>
    <property type="molecule type" value="Genomic_DNA"/>
</dbReference>
<comment type="cofactor">
    <cofactor evidence="1">
        <name>Cu(2+)</name>
        <dbReference type="ChEBI" id="CHEBI:29036"/>
    </cofactor>
</comment>
<dbReference type="SMART" id="SM00664">
    <property type="entry name" value="DoH"/>
    <property type="match status" value="1"/>
</dbReference>
<comment type="similarity">
    <text evidence="3">Belongs to the copper type II ascorbate-dependent monooxygenase family.</text>
</comment>
<evidence type="ECO:0000256" key="4">
    <source>
        <dbReference type="ARBA" id="ARBA00022729"/>
    </source>
</evidence>
<feature type="chain" id="PRO_5042990129" description="DOMON domain-containing protein" evidence="12">
    <location>
        <begin position="19"/>
        <end position="563"/>
    </location>
</feature>
<evidence type="ECO:0000256" key="1">
    <source>
        <dbReference type="ARBA" id="ARBA00001973"/>
    </source>
</evidence>
<dbReference type="PANTHER" id="PTHR10157">
    <property type="entry name" value="DOPAMINE BETA HYDROXYLASE RELATED"/>
    <property type="match status" value="1"/>
</dbReference>
<evidence type="ECO:0000313" key="15">
    <source>
        <dbReference type="Proteomes" id="UP001356427"/>
    </source>
</evidence>
<evidence type="ECO:0000256" key="9">
    <source>
        <dbReference type="ARBA" id="ARBA00023157"/>
    </source>
</evidence>
<dbReference type="InterPro" id="IPR008977">
    <property type="entry name" value="PHM/PNGase_F_dom_sf"/>
</dbReference>
<dbReference type="CDD" id="cd09631">
    <property type="entry name" value="DOMON_DOH"/>
    <property type="match status" value="1"/>
</dbReference>
<keyword evidence="4 12" id="KW-0732">Signal</keyword>
<dbReference type="PANTHER" id="PTHR10157:SF41">
    <property type="entry name" value="DBH-LIKE MONOOXYGENASE PROTEIN 2 HOMOLOG"/>
    <property type="match status" value="1"/>
</dbReference>
<evidence type="ECO:0000256" key="12">
    <source>
        <dbReference type="SAM" id="SignalP"/>
    </source>
</evidence>
<evidence type="ECO:0000256" key="7">
    <source>
        <dbReference type="ARBA" id="ARBA00023033"/>
    </source>
</evidence>
<proteinExistence type="inferred from homology"/>
<reference evidence="14 15" key="1">
    <citation type="submission" date="2021-04" db="EMBL/GenBank/DDBJ databases">
        <authorList>
            <person name="De Guttry C."/>
            <person name="Zahm M."/>
            <person name="Klopp C."/>
            <person name="Cabau C."/>
            <person name="Louis A."/>
            <person name="Berthelot C."/>
            <person name="Parey E."/>
            <person name="Roest Crollius H."/>
            <person name="Montfort J."/>
            <person name="Robinson-Rechavi M."/>
            <person name="Bucao C."/>
            <person name="Bouchez O."/>
            <person name="Gislard M."/>
            <person name="Lluch J."/>
            <person name="Milhes M."/>
            <person name="Lampietro C."/>
            <person name="Lopez Roques C."/>
            <person name="Donnadieu C."/>
            <person name="Braasch I."/>
            <person name="Desvignes T."/>
            <person name="Postlethwait J."/>
            <person name="Bobe J."/>
            <person name="Wedekind C."/>
            <person name="Guiguen Y."/>
        </authorList>
    </citation>
    <scope>NUCLEOTIDE SEQUENCE [LARGE SCALE GENOMIC DNA]</scope>
    <source>
        <strain evidence="14">Cs_M1</strain>
        <tissue evidence="14">Blood</tissue>
    </source>
</reference>
<gene>
    <name evidence="14" type="ORF">J4Q44_G00049450</name>
</gene>
<dbReference type="GO" id="GO:0042420">
    <property type="term" value="P:dopamine catabolic process"/>
    <property type="evidence" value="ECO:0007669"/>
    <property type="project" value="TreeGrafter"/>
</dbReference>
<keyword evidence="10" id="KW-0325">Glycoprotein</keyword>
<dbReference type="InterPro" id="IPR014784">
    <property type="entry name" value="Cu2_ascorb_mOase-like_C"/>
</dbReference>
<protein>
    <recommendedName>
        <fullName evidence="13">DOMON domain-containing protein</fullName>
    </recommendedName>
</protein>
<evidence type="ECO:0000256" key="5">
    <source>
        <dbReference type="ARBA" id="ARBA00023002"/>
    </source>
</evidence>
<keyword evidence="8" id="KW-0472">Membrane</keyword>
<dbReference type="SUPFAM" id="SSF49742">
    <property type="entry name" value="PHM/PNGase F"/>
    <property type="match status" value="2"/>
</dbReference>
<organism evidence="14 15">
    <name type="scientific">Coregonus suidteri</name>
    <dbReference type="NCBI Taxonomy" id="861788"/>
    <lineage>
        <taxon>Eukaryota</taxon>
        <taxon>Metazoa</taxon>
        <taxon>Chordata</taxon>
        <taxon>Craniata</taxon>
        <taxon>Vertebrata</taxon>
        <taxon>Euteleostomi</taxon>
        <taxon>Actinopterygii</taxon>
        <taxon>Neopterygii</taxon>
        <taxon>Teleostei</taxon>
        <taxon>Protacanthopterygii</taxon>
        <taxon>Salmoniformes</taxon>
        <taxon>Salmonidae</taxon>
        <taxon>Coregoninae</taxon>
        <taxon>Coregonus</taxon>
    </lineage>
</organism>
<feature type="region of interest" description="Disordered" evidence="11">
    <location>
        <begin position="544"/>
        <end position="563"/>
    </location>
</feature>
<dbReference type="Gene3D" id="2.60.120.230">
    <property type="match status" value="1"/>
</dbReference>
<name>A0AAN8M759_9TELE</name>
<dbReference type="InterPro" id="IPR000323">
    <property type="entry name" value="Cu2_ascorb_mOase_N"/>
</dbReference>
<comment type="caution">
    <text evidence="14">The sequence shown here is derived from an EMBL/GenBank/DDBJ whole genome shotgun (WGS) entry which is preliminary data.</text>
</comment>
<accession>A0AAN8M759</accession>
<dbReference type="InterPro" id="IPR036939">
    <property type="entry name" value="Cu2_ascorb_mOase_N_sf"/>
</dbReference>
<evidence type="ECO:0000256" key="11">
    <source>
        <dbReference type="SAM" id="MobiDB-lite"/>
    </source>
</evidence>
<dbReference type="GO" id="GO:0042421">
    <property type="term" value="P:norepinephrine biosynthetic process"/>
    <property type="evidence" value="ECO:0007669"/>
    <property type="project" value="TreeGrafter"/>
</dbReference>
<evidence type="ECO:0000256" key="3">
    <source>
        <dbReference type="ARBA" id="ARBA00010676"/>
    </source>
</evidence>
<dbReference type="GO" id="GO:0005615">
    <property type="term" value="C:extracellular space"/>
    <property type="evidence" value="ECO:0007669"/>
    <property type="project" value="TreeGrafter"/>
</dbReference>
<dbReference type="GO" id="GO:0005507">
    <property type="term" value="F:copper ion binding"/>
    <property type="evidence" value="ECO:0007669"/>
    <property type="project" value="InterPro"/>
</dbReference>
<dbReference type="Proteomes" id="UP001356427">
    <property type="component" value="Unassembled WGS sequence"/>
</dbReference>
<evidence type="ECO:0000313" key="14">
    <source>
        <dbReference type="EMBL" id="KAK6325603.1"/>
    </source>
</evidence>
<dbReference type="Pfam" id="PF03712">
    <property type="entry name" value="Cu2_monoox_C"/>
    <property type="match status" value="1"/>
</dbReference>
<dbReference type="InterPro" id="IPR000945">
    <property type="entry name" value="DBH-like"/>
</dbReference>
<dbReference type="FunFam" id="2.60.120.230:FF:000001">
    <property type="entry name" value="Monooxygenase, DBH-like 1"/>
    <property type="match status" value="1"/>
</dbReference>
<sequence>MIPLFLSLLLAWTPGTGAQQDTLMPFMAHLDSDNNVNLKWGFSEVQGTITFQLTVKTTGWVGFGLSPNGGMAGADIVIGGVGRNGNYFKDYHATGNEFPLVDEKQSYTLLSLIEADGQTTMTFWRSIQSCDEEDFHITDSPVKLIYAYGKTDDIGYHSKTRGTKEVNLLKFMARSSLQDGNYLDFVMENFLVPAEHTYYNCKVMKMPKLNGKHHMYRVEPVIKNLDLVHHMLLYSCPSSVNQINEQQCFTGGPGADCFKLVSLWGVGGLAFELPGNAGIPIGGQDYEEFYRLEIHYNNPAQEAGRRDSSGMRLYYTDQLRQHDLGILDAGLMVPSWGYVIPPTASAFRSYAVCNTAHFSDILPDPVPDLSVISIMLHTHLAGRKVRVGLFRNGTQIDFLAMDDNYNFEMQRVINLGTIKTIKPGDEIVVECTYYTANRKGVTQLGLATTDEMCLAFIVYYPAISVDKCWSEPNMHAYMAMMGETDYQGIVEMLKTKAWDQASIAVHEATMKKVPQIGFISNDHSNYTIYEGNIPNMMATPSVSCSSDPTLKGRKTNWPGSVKS</sequence>
<dbReference type="FunFam" id="2.60.40.1210:FF:000001">
    <property type="entry name" value="Monooxygenase, DBH-like 1, like"/>
    <property type="match status" value="1"/>
</dbReference>
<evidence type="ECO:0000256" key="6">
    <source>
        <dbReference type="ARBA" id="ARBA00023008"/>
    </source>
</evidence>
<dbReference type="PROSITE" id="PS50836">
    <property type="entry name" value="DOMON"/>
    <property type="match status" value="1"/>
</dbReference>
<dbReference type="SUPFAM" id="SSF49344">
    <property type="entry name" value="CBD9-like"/>
    <property type="match status" value="1"/>
</dbReference>
<dbReference type="GO" id="GO:0030667">
    <property type="term" value="C:secretory granule membrane"/>
    <property type="evidence" value="ECO:0007669"/>
    <property type="project" value="TreeGrafter"/>
</dbReference>
<keyword evidence="9" id="KW-1015">Disulfide bond</keyword>
<keyword evidence="7" id="KW-0503">Monooxygenase</keyword>
<evidence type="ECO:0000256" key="2">
    <source>
        <dbReference type="ARBA" id="ARBA00004479"/>
    </source>
</evidence>
<dbReference type="Pfam" id="PF01082">
    <property type="entry name" value="Cu2_monooxygen"/>
    <property type="match status" value="1"/>
</dbReference>
<evidence type="ECO:0000259" key="13">
    <source>
        <dbReference type="PROSITE" id="PS50836"/>
    </source>
</evidence>
<comment type="subcellular location">
    <subcellularLocation>
        <location evidence="2">Membrane</location>
        <topology evidence="2">Single-pass type I membrane protein</topology>
    </subcellularLocation>
</comment>
<dbReference type="InterPro" id="IPR024548">
    <property type="entry name" value="Cu2_monoox_C"/>
</dbReference>
<dbReference type="Gene3D" id="2.60.120.310">
    <property type="entry name" value="Copper type II, ascorbate-dependent monooxygenase, N-terminal domain"/>
    <property type="match status" value="1"/>
</dbReference>
<dbReference type="AlphaFoldDB" id="A0AAN8M759"/>
<dbReference type="Gene3D" id="2.60.40.1210">
    <property type="entry name" value="Cellobiose dehydrogenase, cytochrome domain"/>
    <property type="match status" value="1"/>
</dbReference>
<dbReference type="InterPro" id="IPR005018">
    <property type="entry name" value="DOMON_domain"/>
</dbReference>
<dbReference type="Pfam" id="PF03351">
    <property type="entry name" value="DOMON"/>
    <property type="match status" value="1"/>
</dbReference>
<dbReference type="InterPro" id="IPR028460">
    <property type="entry name" value="Tbh/DBH"/>
</dbReference>
<dbReference type="GO" id="GO:0006589">
    <property type="term" value="P:octopamine biosynthetic process"/>
    <property type="evidence" value="ECO:0007669"/>
    <property type="project" value="TreeGrafter"/>
</dbReference>
<dbReference type="InterPro" id="IPR045266">
    <property type="entry name" value="DOH_DOMON"/>
</dbReference>
<keyword evidence="15" id="KW-1185">Reference proteome</keyword>
<keyword evidence="6" id="KW-0186">Copper</keyword>
<feature type="signal peptide" evidence="12">
    <location>
        <begin position="1"/>
        <end position="18"/>
    </location>
</feature>
<keyword evidence="5" id="KW-0560">Oxidoreductase</keyword>
<dbReference type="PRINTS" id="PR00767">
    <property type="entry name" value="DBMONOXGNASE"/>
</dbReference>
<evidence type="ECO:0000256" key="10">
    <source>
        <dbReference type="ARBA" id="ARBA00023180"/>
    </source>
</evidence>
<evidence type="ECO:0000256" key="8">
    <source>
        <dbReference type="ARBA" id="ARBA00023136"/>
    </source>
</evidence>
<feature type="domain" description="DOMON" evidence="13">
    <location>
        <begin position="34"/>
        <end position="149"/>
    </location>
</feature>